<evidence type="ECO:0000313" key="8">
    <source>
        <dbReference type="EMBL" id="CAE6728013.1"/>
    </source>
</evidence>
<dbReference type="InterPro" id="IPR039420">
    <property type="entry name" value="WalR-like"/>
</dbReference>
<protein>
    <submittedName>
        <fullName evidence="8">DNA-binding response regulator</fullName>
    </submittedName>
</protein>
<dbReference type="PRINTS" id="PR00038">
    <property type="entry name" value="HTHLUXR"/>
</dbReference>
<dbReference type="Proteomes" id="UP000675880">
    <property type="component" value="Unassembled WGS sequence"/>
</dbReference>
<dbReference type="PANTHER" id="PTHR43214">
    <property type="entry name" value="TWO-COMPONENT RESPONSE REGULATOR"/>
    <property type="match status" value="1"/>
</dbReference>
<dbReference type="CDD" id="cd06170">
    <property type="entry name" value="LuxR_C_like"/>
    <property type="match status" value="1"/>
</dbReference>
<dbReference type="SUPFAM" id="SSF52172">
    <property type="entry name" value="CheY-like"/>
    <property type="match status" value="1"/>
</dbReference>
<dbReference type="Pfam" id="PF00072">
    <property type="entry name" value="Response_reg"/>
    <property type="match status" value="1"/>
</dbReference>
<evidence type="ECO:0000313" key="9">
    <source>
        <dbReference type="Proteomes" id="UP000675880"/>
    </source>
</evidence>
<dbReference type="InterPro" id="IPR011006">
    <property type="entry name" value="CheY-like_superfamily"/>
</dbReference>
<evidence type="ECO:0000259" key="6">
    <source>
        <dbReference type="PROSITE" id="PS50043"/>
    </source>
</evidence>
<dbReference type="PROSITE" id="PS50110">
    <property type="entry name" value="RESPONSE_REGULATORY"/>
    <property type="match status" value="1"/>
</dbReference>
<name>A0ABM8R1Z7_9BACT</name>
<evidence type="ECO:0000259" key="7">
    <source>
        <dbReference type="PROSITE" id="PS50110"/>
    </source>
</evidence>
<evidence type="ECO:0000256" key="3">
    <source>
        <dbReference type="ARBA" id="ARBA00023125"/>
    </source>
</evidence>
<dbReference type="PROSITE" id="PS50043">
    <property type="entry name" value="HTH_LUXR_2"/>
    <property type="match status" value="1"/>
</dbReference>
<dbReference type="InterPro" id="IPR016032">
    <property type="entry name" value="Sig_transdc_resp-reg_C-effctor"/>
</dbReference>
<dbReference type="InterPro" id="IPR058245">
    <property type="entry name" value="NreC/VraR/RcsB-like_REC"/>
</dbReference>
<accession>A0ABM8R1Z7</accession>
<dbReference type="SMART" id="SM00448">
    <property type="entry name" value="REC"/>
    <property type="match status" value="1"/>
</dbReference>
<comment type="caution">
    <text evidence="8">The sequence shown here is derived from an EMBL/GenBank/DDBJ whole genome shotgun (WGS) entry which is preliminary data.</text>
</comment>
<keyword evidence="4" id="KW-0804">Transcription</keyword>
<dbReference type="SMART" id="SM00421">
    <property type="entry name" value="HTH_LUXR"/>
    <property type="match status" value="1"/>
</dbReference>
<dbReference type="Gene3D" id="3.40.50.2300">
    <property type="match status" value="1"/>
</dbReference>
<evidence type="ECO:0000256" key="4">
    <source>
        <dbReference type="ARBA" id="ARBA00023163"/>
    </source>
</evidence>
<evidence type="ECO:0000256" key="1">
    <source>
        <dbReference type="ARBA" id="ARBA00022553"/>
    </source>
</evidence>
<dbReference type="EMBL" id="CAJNBJ010000002">
    <property type="protein sequence ID" value="CAE6728013.1"/>
    <property type="molecule type" value="Genomic_DNA"/>
</dbReference>
<dbReference type="Pfam" id="PF00196">
    <property type="entry name" value="GerE"/>
    <property type="match status" value="1"/>
</dbReference>
<dbReference type="InterPro" id="IPR000792">
    <property type="entry name" value="Tscrpt_reg_LuxR_C"/>
</dbReference>
<keyword evidence="2" id="KW-0805">Transcription regulation</keyword>
<dbReference type="RefSeq" id="WP_213041572.1">
    <property type="nucleotide sequence ID" value="NZ_CAJNBJ010000002.1"/>
</dbReference>
<organism evidence="8 9">
    <name type="scientific">Nitrospira defluvii</name>
    <dbReference type="NCBI Taxonomy" id="330214"/>
    <lineage>
        <taxon>Bacteria</taxon>
        <taxon>Pseudomonadati</taxon>
        <taxon>Nitrospirota</taxon>
        <taxon>Nitrospiria</taxon>
        <taxon>Nitrospirales</taxon>
        <taxon>Nitrospiraceae</taxon>
        <taxon>Nitrospira</taxon>
    </lineage>
</organism>
<dbReference type="GO" id="GO:0003677">
    <property type="term" value="F:DNA binding"/>
    <property type="evidence" value="ECO:0007669"/>
    <property type="project" value="UniProtKB-KW"/>
</dbReference>
<dbReference type="PANTHER" id="PTHR43214:SF41">
    <property type="entry name" value="NITRATE_NITRITE RESPONSE REGULATOR PROTEIN NARP"/>
    <property type="match status" value="1"/>
</dbReference>
<reference evidence="8 9" key="1">
    <citation type="submission" date="2021-02" db="EMBL/GenBank/DDBJ databases">
        <authorList>
            <person name="Han P."/>
        </authorList>
    </citation>
    <scope>NUCLEOTIDE SEQUENCE [LARGE SCALE GENOMIC DNA]</scope>
    <source>
        <strain evidence="8">Candidatus Nitrospira sp. ZN2</strain>
    </source>
</reference>
<dbReference type="SUPFAM" id="SSF46894">
    <property type="entry name" value="C-terminal effector domain of the bipartite response regulators"/>
    <property type="match status" value="1"/>
</dbReference>
<keyword evidence="9" id="KW-1185">Reference proteome</keyword>
<proteinExistence type="predicted"/>
<dbReference type="CDD" id="cd17535">
    <property type="entry name" value="REC_NarL-like"/>
    <property type="match status" value="1"/>
</dbReference>
<feature type="domain" description="HTH luxR-type" evidence="6">
    <location>
        <begin position="144"/>
        <end position="209"/>
    </location>
</feature>
<feature type="domain" description="Response regulatory" evidence="7">
    <location>
        <begin position="5"/>
        <end position="119"/>
    </location>
</feature>
<keyword evidence="3 8" id="KW-0238">DNA-binding</keyword>
<gene>
    <name evidence="8" type="ORF">NSPZN2_100208</name>
</gene>
<sequence length="218" mass="24034">MPKARLVIADDHSIVLEAYRQLLEPEYEVVGSALNGEELLRIAPALAPDIILLDISMPTLNGLDVSRQLRASLPQAKLIFVTMMSEPFYITQAFDLGAVGYVLKQSASTELLSALTAALKNRRYISPQLSLEVQDAIETPWVKPEGFSSKLTPRQQEVLQLLTKGRSTKEIAAELKVSAKAVEFHKGNITRRLGIHTTAELTRFALSQGLTTLDEPQP</sequence>
<evidence type="ECO:0000256" key="5">
    <source>
        <dbReference type="PROSITE-ProRule" id="PRU00169"/>
    </source>
</evidence>
<feature type="modified residue" description="4-aspartylphosphate" evidence="5">
    <location>
        <position position="54"/>
    </location>
</feature>
<keyword evidence="1 5" id="KW-0597">Phosphoprotein</keyword>
<evidence type="ECO:0000256" key="2">
    <source>
        <dbReference type="ARBA" id="ARBA00023015"/>
    </source>
</evidence>
<dbReference type="InterPro" id="IPR001789">
    <property type="entry name" value="Sig_transdc_resp-reg_receiver"/>
</dbReference>